<feature type="transmembrane region" description="Helical" evidence="1">
    <location>
        <begin position="37"/>
        <end position="58"/>
    </location>
</feature>
<dbReference type="RefSeq" id="WP_248908710.1">
    <property type="nucleotide sequence ID" value="NZ_CP109979.1"/>
</dbReference>
<evidence type="ECO:0008006" key="4">
    <source>
        <dbReference type="Google" id="ProtNLM"/>
    </source>
</evidence>
<keyword evidence="1" id="KW-1133">Transmembrane helix</keyword>
<keyword evidence="3" id="KW-1185">Reference proteome</keyword>
<sequence length="192" mass="20732">MSSYFSVFKRTGTDRLERFGEDLLAALLYPFQSALRALLAVILGALTFVVLILASQSMGVLQMFMRSPEIVVTSAYVEDMFLINFETTIAHYGWMPIVMNALYAVLTGIALTNMVAQLRMLQMGSLANIGGILPGLFAAGCASCGPGLFALFGFTGAIAFIPFQGTVLRLGGLGMFLFFLGLSGDPRECRID</sequence>
<feature type="transmembrane region" description="Helical" evidence="1">
    <location>
        <begin position="94"/>
        <end position="116"/>
    </location>
</feature>
<evidence type="ECO:0000313" key="2">
    <source>
        <dbReference type="EMBL" id="MFC7191152.1"/>
    </source>
</evidence>
<dbReference type="GeneID" id="76200853"/>
<accession>A0ABD5YQI1</accession>
<keyword evidence="1" id="KW-0472">Membrane</keyword>
<comment type="caution">
    <text evidence="2">The sequence shown here is derived from an EMBL/GenBank/DDBJ whole genome shotgun (WGS) entry which is preliminary data.</text>
</comment>
<gene>
    <name evidence="2" type="ORF">ACFQL7_15910</name>
</gene>
<protein>
    <recommendedName>
        <fullName evidence="4">Yip1 domain-containing protein</fullName>
    </recommendedName>
</protein>
<dbReference type="Proteomes" id="UP001596417">
    <property type="component" value="Unassembled WGS sequence"/>
</dbReference>
<dbReference type="EMBL" id="JBHTAX010000001">
    <property type="protein sequence ID" value="MFC7191152.1"/>
    <property type="molecule type" value="Genomic_DNA"/>
</dbReference>
<evidence type="ECO:0000313" key="3">
    <source>
        <dbReference type="Proteomes" id="UP001596417"/>
    </source>
</evidence>
<name>A0ABD5YQI1_9EURY</name>
<reference evidence="2 3" key="1">
    <citation type="journal article" date="2019" name="Int. J. Syst. Evol. Microbiol.">
        <title>The Global Catalogue of Microorganisms (GCM) 10K type strain sequencing project: providing services to taxonomists for standard genome sequencing and annotation.</title>
        <authorList>
            <consortium name="The Broad Institute Genomics Platform"/>
            <consortium name="The Broad Institute Genome Sequencing Center for Infectious Disease"/>
            <person name="Wu L."/>
            <person name="Ma J."/>
        </authorList>
    </citation>
    <scope>NUCLEOTIDE SEQUENCE [LARGE SCALE GENOMIC DNA]</scope>
    <source>
        <strain evidence="2 3">RDMS1</strain>
    </source>
</reference>
<proteinExistence type="predicted"/>
<feature type="transmembrane region" description="Helical" evidence="1">
    <location>
        <begin position="167"/>
        <end position="184"/>
    </location>
</feature>
<keyword evidence="1" id="KW-0812">Transmembrane</keyword>
<evidence type="ECO:0000256" key="1">
    <source>
        <dbReference type="SAM" id="Phobius"/>
    </source>
</evidence>
<organism evidence="2 3">
    <name type="scientific">Halocatena marina</name>
    <dbReference type="NCBI Taxonomy" id="2934937"/>
    <lineage>
        <taxon>Archaea</taxon>
        <taxon>Methanobacteriati</taxon>
        <taxon>Methanobacteriota</taxon>
        <taxon>Stenosarchaea group</taxon>
        <taxon>Halobacteria</taxon>
        <taxon>Halobacteriales</taxon>
        <taxon>Natronomonadaceae</taxon>
        <taxon>Halocatena</taxon>
    </lineage>
</organism>
<feature type="transmembrane region" description="Helical" evidence="1">
    <location>
        <begin position="136"/>
        <end position="161"/>
    </location>
</feature>
<dbReference type="AlphaFoldDB" id="A0ABD5YQI1"/>